<sequence length="65" mass="7525">MKARHTFRIAFITFEFQFTANSNDDDEFSFKSLNTGICEYDFSKCHLSCKICWLLSTVTAVFSIP</sequence>
<reference evidence="1 2" key="1">
    <citation type="journal article" date="2018" name="Nat. Genet.">
        <title>The Rosa genome provides new insights in the design of modern roses.</title>
        <authorList>
            <person name="Bendahmane M."/>
        </authorList>
    </citation>
    <scope>NUCLEOTIDE SEQUENCE [LARGE SCALE GENOMIC DNA]</scope>
    <source>
        <strain evidence="2">cv. Old Blush</strain>
    </source>
</reference>
<dbReference type="Gramene" id="PRQ46581">
    <property type="protein sequence ID" value="PRQ46581"/>
    <property type="gene ID" value="RchiOBHm_Chr2g0090571"/>
</dbReference>
<proteinExistence type="predicted"/>
<organism evidence="1 2">
    <name type="scientific">Rosa chinensis</name>
    <name type="common">China rose</name>
    <dbReference type="NCBI Taxonomy" id="74649"/>
    <lineage>
        <taxon>Eukaryota</taxon>
        <taxon>Viridiplantae</taxon>
        <taxon>Streptophyta</taxon>
        <taxon>Embryophyta</taxon>
        <taxon>Tracheophyta</taxon>
        <taxon>Spermatophyta</taxon>
        <taxon>Magnoliopsida</taxon>
        <taxon>eudicotyledons</taxon>
        <taxon>Gunneridae</taxon>
        <taxon>Pentapetalae</taxon>
        <taxon>rosids</taxon>
        <taxon>fabids</taxon>
        <taxon>Rosales</taxon>
        <taxon>Rosaceae</taxon>
        <taxon>Rosoideae</taxon>
        <taxon>Rosoideae incertae sedis</taxon>
        <taxon>Rosa</taxon>
    </lineage>
</organism>
<evidence type="ECO:0000313" key="1">
    <source>
        <dbReference type="EMBL" id="PRQ46581.1"/>
    </source>
</evidence>
<gene>
    <name evidence="1" type="ORF">RchiOBHm_Chr2g0090571</name>
</gene>
<accession>A0A2P6RJK7</accession>
<comment type="caution">
    <text evidence="1">The sequence shown here is derived from an EMBL/GenBank/DDBJ whole genome shotgun (WGS) entry which is preliminary data.</text>
</comment>
<dbReference type="Proteomes" id="UP000238479">
    <property type="component" value="Chromosome 2"/>
</dbReference>
<protein>
    <submittedName>
        <fullName evidence="1">Uncharacterized protein</fullName>
    </submittedName>
</protein>
<name>A0A2P6RJK7_ROSCH</name>
<evidence type="ECO:0000313" key="2">
    <source>
        <dbReference type="Proteomes" id="UP000238479"/>
    </source>
</evidence>
<keyword evidence="2" id="KW-1185">Reference proteome</keyword>
<dbReference type="AlphaFoldDB" id="A0A2P6RJK7"/>
<dbReference type="EMBL" id="PDCK01000040">
    <property type="protein sequence ID" value="PRQ46581.1"/>
    <property type="molecule type" value="Genomic_DNA"/>
</dbReference>